<gene>
    <name evidence="1" type="ORF">SAMN05444406_1341</name>
</gene>
<organism evidence="1 2">
    <name type="scientific">Caldicoprobacter faecalis</name>
    <dbReference type="NCBI Taxonomy" id="937334"/>
    <lineage>
        <taxon>Bacteria</taxon>
        <taxon>Bacillati</taxon>
        <taxon>Bacillota</taxon>
        <taxon>Clostridia</taxon>
        <taxon>Caldicoprobacterales</taxon>
        <taxon>Caldicoprobacteraceae</taxon>
        <taxon>Caldicoprobacter</taxon>
    </lineage>
</organism>
<name>A0A1I5Y0Z5_9FIRM</name>
<dbReference type="Proteomes" id="UP000198577">
    <property type="component" value="Unassembled WGS sequence"/>
</dbReference>
<dbReference type="GO" id="GO:0005524">
    <property type="term" value="F:ATP binding"/>
    <property type="evidence" value="ECO:0007669"/>
    <property type="project" value="UniProtKB-KW"/>
</dbReference>
<dbReference type="RefSeq" id="WP_177206154.1">
    <property type="nucleotide sequence ID" value="NZ_FOXR01000034.1"/>
</dbReference>
<keyword evidence="1" id="KW-0067">ATP-binding</keyword>
<keyword evidence="2" id="KW-1185">Reference proteome</keyword>
<dbReference type="STRING" id="937334.SAMN05444406_1341"/>
<dbReference type="EMBL" id="FOXR01000034">
    <property type="protein sequence ID" value="SFQ37855.1"/>
    <property type="molecule type" value="Genomic_DNA"/>
</dbReference>
<accession>A0A1I5Y0Z5</accession>
<dbReference type="AlphaFoldDB" id="A0A1I5Y0Z5"/>
<protein>
    <submittedName>
        <fullName evidence="1">ABC-2 type transport system ATP-binding protein</fullName>
    </submittedName>
</protein>
<sequence length="95" mass="10812">MQNVQDEHIIKLKLSNDIKKLKTEIENSFKNCRVEVPGENSCLLISKEPISLSPVLQFLDVKGISVYEAKAIKPTLEDVFVRITGIQATELKRMR</sequence>
<proteinExistence type="predicted"/>
<keyword evidence="1" id="KW-0547">Nucleotide-binding</keyword>
<evidence type="ECO:0000313" key="1">
    <source>
        <dbReference type="EMBL" id="SFQ37855.1"/>
    </source>
</evidence>
<evidence type="ECO:0000313" key="2">
    <source>
        <dbReference type="Proteomes" id="UP000198577"/>
    </source>
</evidence>
<reference evidence="1 2" key="1">
    <citation type="submission" date="2016-10" db="EMBL/GenBank/DDBJ databases">
        <authorList>
            <person name="de Groot N.N."/>
        </authorList>
    </citation>
    <scope>NUCLEOTIDE SEQUENCE [LARGE SCALE GENOMIC DNA]</scope>
    <source>
        <strain evidence="1 2">DSM 20678</strain>
    </source>
</reference>